<sequence>MNEKNLQPLQKEYTFDVTLQLEYLLFLPNSYDHSPDKKWPMIIFLHGAGERGNNLELLKKHGIPKIVEKNPNFQFITASPQCPKDSWWTSELRLLNELVDEITNKYEVDT</sequence>
<protein>
    <recommendedName>
        <fullName evidence="2">Phospholipase/carboxylesterase/thioesterase domain-containing protein</fullName>
    </recommendedName>
</protein>
<accession>A0A382RLV1</accession>
<dbReference type="Gene3D" id="3.40.50.1820">
    <property type="entry name" value="alpha/beta hydrolase"/>
    <property type="match status" value="1"/>
</dbReference>
<gene>
    <name evidence="1" type="ORF">METZ01_LOCUS351527</name>
</gene>
<dbReference type="SUPFAM" id="SSF53474">
    <property type="entry name" value="alpha/beta-Hydrolases"/>
    <property type="match status" value="1"/>
</dbReference>
<reference evidence="1" key="1">
    <citation type="submission" date="2018-05" db="EMBL/GenBank/DDBJ databases">
        <authorList>
            <person name="Lanie J.A."/>
            <person name="Ng W.-L."/>
            <person name="Kazmierczak K.M."/>
            <person name="Andrzejewski T.M."/>
            <person name="Davidsen T.M."/>
            <person name="Wayne K.J."/>
            <person name="Tettelin H."/>
            <person name="Glass J.I."/>
            <person name="Rusch D."/>
            <person name="Podicherti R."/>
            <person name="Tsui H.-C.T."/>
            <person name="Winkler M.E."/>
        </authorList>
    </citation>
    <scope>NUCLEOTIDE SEQUENCE</scope>
</reference>
<dbReference type="InterPro" id="IPR029058">
    <property type="entry name" value="AB_hydrolase_fold"/>
</dbReference>
<dbReference type="EMBL" id="UINC01122700">
    <property type="protein sequence ID" value="SVC98673.1"/>
    <property type="molecule type" value="Genomic_DNA"/>
</dbReference>
<feature type="non-terminal residue" evidence="1">
    <location>
        <position position="110"/>
    </location>
</feature>
<dbReference type="AlphaFoldDB" id="A0A382RLV1"/>
<proteinExistence type="predicted"/>
<organism evidence="1">
    <name type="scientific">marine metagenome</name>
    <dbReference type="NCBI Taxonomy" id="408172"/>
    <lineage>
        <taxon>unclassified sequences</taxon>
        <taxon>metagenomes</taxon>
        <taxon>ecological metagenomes</taxon>
    </lineage>
</organism>
<evidence type="ECO:0008006" key="2">
    <source>
        <dbReference type="Google" id="ProtNLM"/>
    </source>
</evidence>
<name>A0A382RLV1_9ZZZZ</name>
<evidence type="ECO:0000313" key="1">
    <source>
        <dbReference type="EMBL" id="SVC98673.1"/>
    </source>
</evidence>